<protein>
    <submittedName>
        <fullName evidence="2">Uncharacterized protein</fullName>
    </submittedName>
</protein>
<organism evidence="2 3">
    <name type="scientific">Aspergillus avenaceus</name>
    <dbReference type="NCBI Taxonomy" id="36643"/>
    <lineage>
        <taxon>Eukaryota</taxon>
        <taxon>Fungi</taxon>
        <taxon>Dikarya</taxon>
        <taxon>Ascomycota</taxon>
        <taxon>Pezizomycotina</taxon>
        <taxon>Eurotiomycetes</taxon>
        <taxon>Eurotiomycetidae</taxon>
        <taxon>Eurotiales</taxon>
        <taxon>Aspergillaceae</taxon>
        <taxon>Aspergillus</taxon>
        <taxon>Aspergillus subgen. Circumdati</taxon>
    </lineage>
</organism>
<proteinExistence type="predicted"/>
<sequence>MPKKKLDKSATTKPTRKEDTEPCDTPSPPKNTTAAAQQLEGQSPTGSTQAKRRSPRLSKLSESDDSPTDPPPPAPSSPKTNVSEKPTQNELIPTASNDNILANQKGGDYDLGHEEFDPDNIPRYFGSFYLWEPYPEDDVTEKFDMIDYDAEQWMHAYGIGTLDECDKVLSDAQKQRLINGLEGHCPQVDWDLLVKRLPPQSQVKLPVTICKAIIAKDVMQSVIQDPFFYLKDNGDEVKGKHGPVYSPSRSEIHKLWQWCKQVEPTTKNSRWNSRNWRLMTIRFLNAATPTTTDDFLLGKHIKQLREEATMRFASRLVDESNPIQLLIRKLSDDERTRSLERLHEIYLDAADLSVSMWACEMDYEFGSIETLGSFTEGCRHMKKQGYTRIDEDLDHDLRVRERAPAIMILPAVTRYWAPEGKDEKALLSPAHVLLCKDSGSE</sequence>
<dbReference type="OrthoDB" id="4156714at2759"/>
<feature type="compositionally biased region" description="Polar residues" evidence="1">
    <location>
        <begin position="79"/>
        <end position="102"/>
    </location>
</feature>
<accession>A0A5N6TRU0</accession>
<dbReference type="Proteomes" id="UP000325780">
    <property type="component" value="Unassembled WGS sequence"/>
</dbReference>
<dbReference type="AlphaFoldDB" id="A0A5N6TRU0"/>
<evidence type="ECO:0000313" key="2">
    <source>
        <dbReference type="EMBL" id="KAE8149078.1"/>
    </source>
</evidence>
<feature type="region of interest" description="Disordered" evidence="1">
    <location>
        <begin position="1"/>
        <end position="108"/>
    </location>
</feature>
<name>A0A5N6TRU0_ASPAV</name>
<gene>
    <name evidence="2" type="ORF">BDV25DRAFT_141186</name>
</gene>
<evidence type="ECO:0000256" key="1">
    <source>
        <dbReference type="SAM" id="MobiDB-lite"/>
    </source>
</evidence>
<reference evidence="2 3" key="1">
    <citation type="submission" date="2019-04" db="EMBL/GenBank/DDBJ databases">
        <title>Friends and foes A comparative genomics study of 23 Aspergillus species from section Flavi.</title>
        <authorList>
            <consortium name="DOE Joint Genome Institute"/>
            <person name="Kjaerbolling I."/>
            <person name="Vesth T."/>
            <person name="Frisvad J.C."/>
            <person name="Nybo J.L."/>
            <person name="Theobald S."/>
            <person name="Kildgaard S."/>
            <person name="Isbrandt T."/>
            <person name="Kuo A."/>
            <person name="Sato A."/>
            <person name="Lyhne E.K."/>
            <person name="Kogle M.E."/>
            <person name="Wiebenga A."/>
            <person name="Kun R.S."/>
            <person name="Lubbers R.J."/>
            <person name="Makela M.R."/>
            <person name="Barry K."/>
            <person name="Chovatia M."/>
            <person name="Clum A."/>
            <person name="Daum C."/>
            <person name="Haridas S."/>
            <person name="He G."/>
            <person name="LaButti K."/>
            <person name="Lipzen A."/>
            <person name="Mondo S."/>
            <person name="Riley R."/>
            <person name="Salamov A."/>
            <person name="Simmons B.A."/>
            <person name="Magnuson J.K."/>
            <person name="Henrissat B."/>
            <person name="Mortensen U.H."/>
            <person name="Larsen T.O."/>
            <person name="Devries R.P."/>
            <person name="Grigoriev I.V."/>
            <person name="Machida M."/>
            <person name="Baker S.E."/>
            <person name="Andersen M.R."/>
        </authorList>
    </citation>
    <scope>NUCLEOTIDE SEQUENCE [LARGE SCALE GENOMIC DNA]</scope>
    <source>
        <strain evidence="2 3">IBT 18842</strain>
    </source>
</reference>
<feature type="compositionally biased region" description="Basic and acidic residues" evidence="1">
    <location>
        <begin position="7"/>
        <end position="20"/>
    </location>
</feature>
<keyword evidence="3" id="KW-1185">Reference proteome</keyword>
<evidence type="ECO:0000313" key="3">
    <source>
        <dbReference type="Proteomes" id="UP000325780"/>
    </source>
</evidence>
<feature type="compositionally biased region" description="Polar residues" evidence="1">
    <location>
        <begin position="30"/>
        <end position="49"/>
    </location>
</feature>
<dbReference type="EMBL" id="ML742136">
    <property type="protein sequence ID" value="KAE8149078.1"/>
    <property type="molecule type" value="Genomic_DNA"/>
</dbReference>